<dbReference type="EMBL" id="JBIYEW010000003">
    <property type="protein sequence ID" value="MFK4641090.1"/>
    <property type="molecule type" value="Genomic_DNA"/>
</dbReference>
<sequence>MPKLRDMTQHDEEDPPIEEPTAQVGAGPWGDAALAAGASLLGGLVPPAAPFIAGGVVLLRDLGKRVSGHVAKRDELLLDSGSRASGLNPAILIERLLADEELTMLAAAAIDASRRSRMPEKARMLGRCLGAIADDNARLDEEALWVDIIARIERPHLKVAMLFVGDGGKFGTGQPLPLILPPKSPEAIGEATGLGALVMPLIQDLLLAGILIKPGAEGMTYGMPDAYKEGVKAGALVGELLSRLWEAQQEDMNGQEA</sequence>
<name>A0ABW8NBX6_9MICC</name>
<feature type="compositionally biased region" description="Basic and acidic residues" evidence="1">
    <location>
        <begin position="1"/>
        <end position="10"/>
    </location>
</feature>
<evidence type="ECO:0000256" key="1">
    <source>
        <dbReference type="SAM" id="MobiDB-lite"/>
    </source>
</evidence>
<keyword evidence="3" id="KW-1185">Reference proteome</keyword>
<accession>A0ABW8NBX6</accession>
<comment type="caution">
    <text evidence="2">The sequence shown here is derived from an EMBL/GenBank/DDBJ whole genome shotgun (WGS) entry which is preliminary data.</text>
</comment>
<gene>
    <name evidence="2" type="ORF">ABIA52_003979</name>
</gene>
<evidence type="ECO:0000313" key="3">
    <source>
        <dbReference type="Proteomes" id="UP001620520"/>
    </source>
</evidence>
<organism evidence="2 3">
    <name type="scientific">Paenarthrobacter histidinolovorans</name>
    <dbReference type="NCBI Taxonomy" id="43664"/>
    <lineage>
        <taxon>Bacteria</taxon>
        <taxon>Bacillati</taxon>
        <taxon>Actinomycetota</taxon>
        <taxon>Actinomycetes</taxon>
        <taxon>Micrococcales</taxon>
        <taxon>Micrococcaceae</taxon>
        <taxon>Paenarthrobacter</taxon>
    </lineage>
</organism>
<proteinExistence type="predicted"/>
<feature type="region of interest" description="Disordered" evidence="1">
    <location>
        <begin position="1"/>
        <end position="28"/>
    </location>
</feature>
<dbReference type="Proteomes" id="UP001620520">
    <property type="component" value="Unassembled WGS sequence"/>
</dbReference>
<evidence type="ECO:0000313" key="2">
    <source>
        <dbReference type="EMBL" id="MFK4641090.1"/>
    </source>
</evidence>
<protein>
    <submittedName>
        <fullName evidence="2">Uncharacterized protein</fullName>
    </submittedName>
</protein>
<reference evidence="2 3" key="1">
    <citation type="submission" date="2024-10" db="EMBL/GenBank/DDBJ databases">
        <title>Novel secondary metabolite-producing bacteria for plant disease control.</title>
        <authorList>
            <person name="Chevrette M."/>
        </authorList>
    </citation>
    <scope>NUCLEOTIDE SEQUENCE [LARGE SCALE GENOMIC DNA]</scope>
    <source>
        <strain evidence="2 3">J30 TE3557</strain>
    </source>
</reference>